<accession>A0ABX7DTI0</accession>
<name>A0ABX7DTI0_9FLAO</name>
<evidence type="ECO:0000313" key="2">
    <source>
        <dbReference type="EMBL" id="QQX76449.1"/>
    </source>
</evidence>
<organism evidence="2 3">
    <name type="scientific">Aequorivita iocasae</name>
    <dbReference type="NCBI Taxonomy" id="2803865"/>
    <lineage>
        <taxon>Bacteria</taxon>
        <taxon>Pseudomonadati</taxon>
        <taxon>Bacteroidota</taxon>
        <taxon>Flavobacteriia</taxon>
        <taxon>Flavobacteriales</taxon>
        <taxon>Flavobacteriaceae</taxon>
        <taxon>Aequorivita</taxon>
    </lineage>
</organism>
<sequence length="221" mass="25802">MEENIYIKAMEIGYNHNNGIHYSKMKAILEENLNFQMNKAREYTFLSWFLNHFQSQDSADILQDTLYKIKFYILKGGAKHNEKAYAEIMTQRFYIKGETVKQYVDYLELKESREQAKSAQKASTIAIGIAILTLAISIYFSATAPKPPFNVNILEKSNPVKETISLDPEYRVYPDNEKDDAMIQEVYELKNEINKAEELIEYYESDDYKKRIKASLLDSKL</sequence>
<evidence type="ECO:0000313" key="3">
    <source>
        <dbReference type="Proteomes" id="UP000629420"/>
    </source>
</evidence>
<keyword evidence="1" id="KW-0472">Membrane</keyword>
<dbReference type="EMBL" id="CP068439">
    <property type="protein sequence ID" value="QQX76449.1"/>
    <property type="molecule type" value="Genomic_DNA"/>
</dbReference>
<reference evidence="2 3" key="1">
    <citation type="submission" date="2021-01" db="EMBL/GenBank/DDBJ databases">
        <title>Aequorivita sp. strain KX20305, a bacterium isolated from the sediment collected at a cold seep field in South China Sea.</title>
        <authorList>
            <person name="Zhang H."/>
            <person name="Li C."/>
        </authorList>
    </citation>
    <scope>NUCLEOTIDE SEQUENCE [LARGE SCALE GENOMIC DNA]</scope>
    <source>
        <strain evidence="2 3">KX20305</strain>
    </source>
</reference>
<evidence type="ECO:0000256" key="1">
    <source>
        <dbReference type="SAM" id="Phobius"/>
    </source>
</evidence>
<keyword evidence="1" id="KW-1133">Transmembrane helix</keyword>
<proteinExistence type="predicted"/>
<keyword evidence="1" id="KW-0812">Transmembrane</keyword>
<protein>
    <submittedName>
        <fullName evidence="2">Uncharacterized protein</fullName>
    </submittedName>
</protein>
<dbReference type="Proteomes" id="UP000629420">
    <property type="component" value="Chromosome"/>
</dbReference>
<keyword evidence="3" id="KW-1185">Reference proteome</keyword>
<dbReference type="RefSeq" id="WP_202336253.1">
    <property type="nucleotide sequence ID" value="NZ_CP068439.1"/>
</dbReference>
<feature type="transmembrane region" description="Helical" evidence="1">
    <location>
        <begin position="122"/>
        <end position="142"/>
    </location>
</feature>
<gene>
    <name evidence="2" type="ORF">JK629_14165</name>
</gene>